<accession>A0A8H4QVT1</accession>
<dbReference type="SUPFAM" id="SSF103473">
    <property type="entry name" value="MFS general substrate transporter"/>
    <property type="match status" value="1"/>
</dbReference>
<gene>
    <name evidence="5" type="ORF">D9613_011702</name>
</gene>
<feature type="transmembrane region" description="Helical" evidence="4">
    <location>
        <begin position="222"/>
        <end position="242"/>
    </location>
</feature>
<keyword evidence="4" id="KW-1133">Transmembrane helix</keyword>
<feature type="transmembrane region" description="Helical" evidence="4">
    <location>
        <begin position="357"/>
        <end position="383"/>
    </location>
</feature>
<feature type="transmembrane region" description="Helical" evidence="4">
    <location>
        <begin position="425"/>
        <end position="446"/>
    </location>
</feature>
<dbReference type="Proteomes" id="UP000521872">
    <property type="component" value="Unassembled WGS sequence"/>
</dbReference>
<dbReference type="AlphaFoldDB" id="A0A8H4QVT1"/>
<dbReference type="InterPro" id="IPR011701">
    <property type="entry name" value="MFS"/>
</dbReference>
<proteinExistence type="inferred from homology"/>
<feature type="transmembrane region" description="Helical" evidence="4">
    <location>
        <begin position="101"/>
        <end position="121"/>
    </location>
</feature>
<evidence type="ECO:0000256" key="3">
    <source>
        <dbReference type="SAM" id="MobiDB-lite"/>
    </source>
</evidence>
<feature type="transmembrane region" description="Helical" evidence="4">
    <location>
        <begin position="267"/>
        <end position="284"/>
    </location>
</feature>
<keyword evidence="4" id="KW-0812">Transmembrane</keyword>
<dbReference type="PANTHER" id="PTHR11360:SF234">
    <property type="entry name" value="MFS-TYPE TRANSPORTER DBAD-RELATED"/>
    <property type="match status" value="1"/>
</dbReference>
<dbReference type="PANTHER" id="PTHR11360">
    <property type="entry name" value="MONOCARBOXYLATE TRANSPORTER"/>
    <property type="match status" value="1"/>
</dbReference>
<feature type="transmembrane region" description="Helical" evidence="4">
    <location>
        <begin position="51"/>
        <end position="69"/>
    </location>
</feature>
<feature type="transmembrane region" description="Helical" evidence="4">
    <location>
        <begin position="155"/>
        <end position="178"/>
    </location>
</feature>
<feature type="compositionally biased region" description="Polar residues" evidence="3">
    <location>
        <begin position="1"/>
        <end position="18"/>
    </location>
</feature>
<feature type="region of interest" description="Disordered" evidence="3">
    <location>
        <begin position="1"/>
        <end position="23"/>
    </location>
</feature>
<reference evidence="5 6" key="1">
    <citation type="submission" date="2019-12" db="EMBL/GenBank/DDBJ databases">
        <authorList>
            <person name="Floudas D."/>
            <person name="Bentzer J."/>
            <person name="Ahren D."/>
            <person name="Johansson T."/>
            <person name="Persson P."/>
            <person name="Tunlid A."/>
        </authorList>
    </citation>
    <scope>NUCLEOTIDE SEQUENCE [LARGE SCALE GENOMIC DNA]</scope>
    <source>
        <strain evidence="5 6">CBS 102.39</strain>
    </source>
</reference>
<evidence type="ECO:0008006" key="7">
    <source>
        <dbReference type="Google" id="ProtNLM"/>
    </source>
</evidence>
<keyword evidence="4" id="KW-0472">Membrane</keyword>
<feature type="transmembrane region" description="Helical" evidence="4">
    <location>
        <begin position="128"/>
        <end position="149"/>
    </location>
</feature>
<organism evidence="5 6">
    <name type="scientific">Agrocybe pediades</name>
    <dbReference type="NCBI Taxonomy" id="84607"/>
    <lineage>
        <taxon>Eukaryota</taxon>
        <taxon>Fungi</taxon>
        <taxon>Dikarya</taxon>
        <taxon>Basidiomycota</taxon>
        <taxon>Agaricomycotina</taxon>
        <taxon>Agaricomycetes</taxon>
        <taxon>Agaricomycetidae</taxon>
        <taxon>Agaricales</taxon>
        <taxon>Agaricineae</taxon>
        <taxon>Strophariaceae</taxon>
        <taxon>Agrocybe</taxon>
    </lineage>
</organism>
<evidence type="ECO:0000256" key="2">
    <source>
        <dbReference type="ARBA" id="ARBA00006727"/>
    </source>
</evidence>
<dbReference type="EMBL" id="JAACJL010000018">
    <property type="protein sequence ID" value="KAF4618317.1"/>
    <property type="molecule type" value="Genomic_DNA"/>
</dbReference>
<comment type="similarity">
    <text evidence="2">Belongs to the major facilitator superfamily. Monocarboxylate porter (TC 2.A.1.13) family.</text>
</comment>
<feature type="transmembrane region" description="Helical" evidence="4">
    <location>
        <begin position="395"/>
        <end position="419"/>
    </location>
</feature>
<dbReference type="GO" id="GO:0016020">
    <property type="term" value="C:membrane"/>
    <property type="evidence" value="ECO:0007669"/>
    <property type="project" value="UniProtKB-SubCell"/>
</dbReference>
<dbReference type="GO" id="GO:0022857">
    <property type="term" value="F:transmembrane transporter activity"/>
    <property type="evidence" value="ECO:0007669"/>
    <property type="project" value="InterPro"/>
</dbReference>
<evidence type="ECO:0000313" key="5">
    <source>
        <dbReference type="EMBL" id="KAF4618317.1"/>
    </source>
</evidence>
<comment type="subcellular location">
    <subcellularLocation>
        <location evidence="1">Membrane</location>
        <topology evidence="1">Multi-pass membrane protein</topology>
    </subcellularLocation>
</comment>
<evidence type="ECO:0000256" key="4">
    <source>
        <dbReference type="SAM" id="Phobius"/>
    </source>
</evidence>
<protein>
    <recommendedName>
        <fullName evidence="7">MFS general substrate transporter</fullName>
    </recommendedName>
</protein>
<name>A0A8H4QVT1_9AGAR</name>
<feature type="transmembrane region" description="Helical" evidence="4">
    <location>
        <begin position="333"/>
        <end position="351"/>
    </location>
</feature>
<feature type="transmembrane region" description="Helical" evidence="4">
    <location>
        <begin position="190"/>
        <end position="210"/>
    </location>
</feature>
<sequence>MDVERNLSNNHGGESSATDTRDGTINAFEIEEKGLPVKSAHDTFPEGGYQAWATAFGAFVGSGMIYLIYQPFHAVHAFLSQIYDIIWRLPRVHLTNESASAISWIGSVNAFLVIGGGIVTGRIYDKGYFYTLMYTGALLISFSLFMLSLTKPNHYYQVLLSQGFGVGIGIGMMYVPSIAILSHYFQRRRILVMTIVATGSSLGSTIHPIMLNNTLDRLGFPVASRANAGLISGLLLISCLLMRTRLPPPETSQDLGKALRKFTRDKAYVCCVLGFFFFVIGLYFPTFYLQLDSIKHGLSPSFSFYSLVIMNASSCIGRITAALAAGHVGTGNLVVGSTGACCALIFGMIGVKSVASVVIIAVFYGFSSGVYVSLMAPMVATLADDFSEIGLRMGIGFTLAGVGGLIGTPIDGALLAQSYHWARPAAFSGSMAAVGCAFYCGMVYFIRVKHKNVEATKQ</sequence>
<dbReference type="InterPro" id="IPR050327">
    <property type="entry name" value="Proton-linked_MCT"/>
</dbReference>
<feature type="transmembrane region" description="Helical" evidence="4">
    <location>
        <begin position="304"/>
        <end position="326"/>
    </location>
</feature>
<evidence type="ECO:0000256" key="1">
    <source>
        <dbReference type="ARBA" id="ARBA00004141"/>
    </source>
</evidence>
<dbReference type="InterPro" id="IPR036259">
    <property type="entry name" value="MFS_trans_sf"/>
</dbReference>
<keyword evidence="6" id="KW-1185">Reference proteome</keyword>
<evidence type="ECO:0000313" key="6">
    <source>
        <dbReference type="Proteomes" id="UP000521872"/>
    </source>
</evidence>
<comment type="caution">
    <text evidence="5">The sequence shown here is derived from an EMBL/GenBank/DDBJ whole genome shotgun (WGS) entry which is preliminary data.</text>
</comment>
<dbReference type="Pfam" id="PF07690">
    <property type="entry name" value="MFS_1"/>
    <property type="match status" value="1"/>
</dbReference>
<dbReference type="Gene3D" id="1.20.1250.20">
    <property type="entry name" value="MFS general substrate transporter like domains"/>
    <property type="match status" value="2"/>
</dbReference>